<comment type="caution">
    <text evidence="2">The sequence shown here is derived from an EMBL/GenBank/DDBJ whole genome shotgun (WGS) entry which is preliminary data.</text>
</comment>
<accession>A0A1V4SVV3</accession>
<gene>
    <name evidence="2" type="ORF">CLTHE_12760</name>
</gene>
<sequence>MDMYVLIAFGISVLVWSISVFSKRLRLYKRGKRIRGKIIDFRKLEEVILETWSYREKVTLYKPVIEIELNGQRKVFNYEEEIDRRKYEIGDEIDVIYDRRSKEIYMDSRIEFFRFPILLFMLSLMLFSFSLMLFLFKY</sequence>
<reference evidence="2 3" key="1">
    <citation type="submission" date="2016-02" db="EMBL/GenBank/DDBJ databases">
        <title>Genome sequence of Clostridium thermobutyricum DSM 4928.</title>
        <authorList>
            <person name="Poehlein A."/>
            <person name="Daniel R."/>
        </authorList>
    </citation>
    <scope>NUCLEOTIDE SEQUENCE [LARGE SCALE GENOMIC DNA]</scope>
    <source>
        <strain evidence="2 3">DSM 4928</strain>
    </source>
</reference>
<name>A0A1V4SVV3_9CLOT</name>
<keyword evidence="1" id="KW-0472">Membrane</keyword>
<dbReference type="Proteomes" id="UP000191448">
    <property type="component" value="Unassembled WGS sequence"/>
</dbReference>
<evidence type="ECO:0000256" key="1">
    <source>
        <dbReference type="SAM" id="Phobius"/>
    </source>
</evidence>
<dbReference type="AlphaFoldDB" id="A0A1V4SVV3"/>
<keyword evidence="1" id="KW-0812">Transmembrane</keyword>
<dbReference type="OrthoDB" id="1938284at2"/>
<keyword evidence="1" id="KW-1133">Transmembrane helix</keyword>
<feature type="transmembrane region" description="Helical" evidence="1">
    <location>
        <begin position="112"/>
        <end position="136"/>
    </location>
</feature>
<evidence type="ECO:0000313" key="2">
    <source>
        <dbReference type="EMBL" id="OPX48283.1"/>
    </source>
</evidence>
<proteinExistence type="predicted"/>
<dbReference type="EMBL" id="LTAY01000034">
    <property type="protein sequence ID" value="OPX48283.1"/>
    <property type="molecule type" value="Genomic_DNA"/>
</dbReference>
<evidence type="ECO:0000313" key="3">
    <source>
        <dbReference type="Proteomes" id="UP000191448"/>
    </source>
</evidence>
<protein>
    <recommendedName>
        <fullName evidence="4">DUF3592 domain-containing protein</fullName>
    </recommendedName>
</protein>
<feature type="transmembrane region" description="Helical" evidence="1">
    <location>
        <begin position="6"/>
        <end position="25"/>
    </location>
</feature>
<dbReference type="RefSeq" id="WP_080022519.1">
    <property type="nucleotide sequence ID" value="NZ_LTAY01000034.1"/>
</dbReference>
<organism evidence="2 3">
    <name type="scientific">Clostridium thermobutyricum DSM 4928</name>
    <dbReference type="NCBI Taxonomy" id="1121339"/>
    <lineage>
        <taxon>Bacteria</taxon>
        <taxon>Bacillati</taxon>
        <taxon>Bacillota</taxon>
        <taxon>Clostridia</taxon>
        <taxon>Eubacteriales</taxon>
        <taxon>Clostridiaceae</taxon>
        <taxon>Clostridium</taxon>
    </lineage>
</organism>
<evidence type="ECO:0008006" key="4">
    <source>
        <dbReference type="Google" id="ProtNLM"/>
    </source>
</evidence>